<proteinExistence type="predicted"/>
<evidence type="ECO:0000313" key="3">
    <source>
        <dbReference type="EMBL" id="MEY1661072.1"/>
    </source>
</evidence>
<keyword evidence="4" id="KW-1185">Reference proteome</keyword>
<dbReference type="PANTHER" id="PTHR33164">
    <property type="entry name" value="TRANSCRIPTIONAL REGULATOR, MARR FAMILY"/>
    <property type="match status" value="1"/>
</dbReference>
<sequence>MGTPHDVLIALRRIIRATDLYSRHLSKTAGLTAPQLLVLQAIERQGPLSMRDLAEAVSLSQATITTILDRLEARQLVRRVRDQTDRRRTHAHLTEAGLALLAAAPTPLQEEFLRRFAELADWEQSLILSSFQRVASMMNASDLDASPVLDLGAMDRALPATLSPISPSAPAGAGHLNNDDPDAVVQTGSDPS</sequence>
<name>A0ABV4AEV7_9GAMM</name>
<dbReference type="EMBL" id="JBGCUO010000001">
    <property type="protein sequence ID" value="MEY1661072.1"/>
    <property type="molecule type" value="Genomic_DNA"/>
</dbReference>
<evidence type="ECO:0000313" key="4">
    <source>
        <dbReference type="Proteomes" id="UP001562065"/>
    </source>
</evidence>
<evidence type="ECO:0000259" key="2">
    <source>
        <dbReference type="PROSITE" id="PS50995"/>
    </source>
</evidence>
<protein>
    <submittedName>
        <fullName evidence="3">MarR family winged helix-turn-helix transcriptional regulator</fullName>
    </submittedName>
</protein>
<dbReference type="InterPro" id="IPR039422">
    <property type="entry name" value="MarR/SlyA-like"/>
</dbReference>
<dbReference type="InterPro" id="IPR036388">
    <property type="entry name" value="WH-like_DNA-bd_sf"/>
</dbReference>
<dbReference type="Proteomes" id="UP001562065">
    <property type="component" value="Unassembled WGS sequence"/>
</dbReference>
<comment type="caution">
    <text evidence="3">The sequence shown here is derived from an EMBL/GenBank/DDBJ whole genome shotgun (WGS) entry which is preliminary data.</text>
</comment>
<dbReference type="SMART" id="SM00347">
    <property type="entry name" value="HTH_MARR"/>
    <property type="match status" value="1"/>
</dbReference>
<reference evidence="3 4" key="1">
    <citation type="submission" date="2024-07" db="EMBL/GenBank/DDBJ databases">
        <authorList>
            <person name="Ren Q."/>
        </authorList>
    </citation>
    <scope>NUCLEOTIDE SEQUENCE [LARGE SCALE GENOMIC DNA]</scope>
    <source>
        <strain evidence="3 4">REN37</strain>
    </source>
</reference>
<dbReference type="PRINTS" id="PR00598">
    <property type="entry name" value="HTHMARR"/>
</dbReference>
<feature type="region of interest" description="Disordered" evidence="1">
    <location>
        <begin position="162"/>
        <end position="192"/>
    </location>
</feature>
<dbReference type="Pfam" id="PF01047">
    <property type="entry name" value="MarR"/>
    <property type="match status" value="1"/>
</dbReference>
<dbReference type="PROSITE" id="PS50995">
    <property type="entry name" value="HTH_MARR_2"/>
    <property type="match status" value="1"/>
</dbReference>
<dbReference type="InterPro" id="IPR000835">
    <property type="entry name" value="HTH_MarR-typ"/>
</dbReference>
<gene>
    <name evidence="3" type="ORF">AB5I84_02795</name>
</gene>
<organism evidence="3 4">
    <name type="scientific">Isoalcanivorax beigongshangi</name>
    <dbReference type="NCBI Taxonomy" id="3238810"/>
    <lineage>
        <taxon>Bacteria</taxon>
        <taxon>Pseudomonadati</taxon>
        <taxon>Pseudomonadota</taxon>
        <taxon>Gammaproteobacteria</taxon>
        <taxon>Oceanospirillales</taxon>
        <taxon>Alcanivoracaceae</taxon>
        <taxon>Isoalcanivorax</taxon>
    </lineage>
</organism>
<dbReference type="Gene3D" id="1.10.10.10">
    <property type="entry name" value="Winged helix-like DNA-binding domain superfamily/Winged helix DNA-binding domain"/>
    <property type="match status" value="1"/>
</dbReference>
<dbReference type="RefSeq" id="WP_369454310.1">
    <property type="nucleotide sequence ID" value="NZ_JBGCUO010000001.1"/>
</dbReference>
<dbReference type="InterPro" id="IPR036390">
    <property type="entry name" value="WH_DNA-bd_sf"/>
</dbReference>
<dbReference type="SUPFAM" id="SSF46785">
    <property type="entry name" value="Winged helix' DNA-binding domain"/>
    <property type="match status" value="1"/>
</dbReference>
<feature type="domain" description="HTH marR-type" evidence="2">
    <location>
        <begin position="4"/>
        <end position="136"/>
    </location>
</feature>
<accession>A0ABV4AEV7</accession>
<evidence type="ECO:0000256" key="1">
    <source>
        <dbReference type="SAM" id="MobiDB-lite"/>
    </source>
</evidence>
<dbReference type="PANTHER" id="PTHR33164:SF89">
    <property type="entry name" value="MARR FAMILY REGULATORY PROTEIN"/>
    <property type="match status" value="1"/>
</dbReference>